<dbReference type="AlphaFoldDB" id="A0A6M3LDM3"/>
<protein>
    <submittedName>
        <fullName evidence="2">Putative calcineurin-like phosphoesterase</fullName>
    </submittedName>
</protein>
<proteinExistence type="predicted"/>
<sequence length="351" mass="39365">MDDLTDAKEWAKYRTEIDELRRAYKRLSEQAAKRSTAESILERAALASFADLPPVQVAKPRKDGRKKAAEVAVVCCADWHYGALTPDFDTKVCRKRVMEYAGRITEITAVQRSDHPIREAHVYWLGDIVAGEQIHAQQPYQLDVSLIDQAVTDGVALVRDFLLRLMECFDTIHTFWIPGNHGRIGPRKGAAFHPDSNADRALGLVAAQWFNGAKLSDRISFTVARAERGDVGSFLVDRIGEYRAMLIHGHQMRGGGGWGGLPFYGFSRAGLSWRNIATGGQLPEFDDIYLGHFHRVYRLNAGTVTMRGCGTLQTQDPYSREEIKAYTEPSQLLVFVHPKGRVTAEYEVDLL</sequence>
<accession>A0A6M3LDM3</accession>
<gene>
    <name evidence="2" type="ORF">MM415B04444_0007</name>
</gene>
<feature type="coiled-coil region" evidence="1">
    <location>
        <begin position="10"/>
        <end position="37"/>
    </location>
</feature>
<dbReference type="SUPFAM" id="SSF56300">
    <property type="entry name" value="Metallo-dependent phosphatases"/>
    <property type="match status" value="1"/>
</dbReference>
<evidence type="ECO:0000256" key="1">
    <source>
        <dbReference type="SAM" id="Coils"/>
    </source>
</evidence>
<name>A0A6M3LDM3_9ZZZZ</name>
<keyword evidence="1" id="KW-0175">Coiled coil</keyword>
<dbReference type="EMBL" id="MT143101">
    <property type="protein sequence ID" value="QJA92850.1"/>
    <property type="molecule type" value="Genomic_DNA"/>
</dbReference>
<organism evidence="2">
    <name type="scientific">viral metagenome</name>
    <dbReference type="NCBI Taxonomy" id="1070528"/>
    <lineage>
        <taxon>unclassified sequences</taxon>
        <taxon>metagenomes</taxon>
        <taxon>organismal metagenomes</taxon>
    </lineage>
</organism>
<dbReference type="InterPro" id="IPR029052">
    <property type="entry name" value="Metallo-depent_PP-like"/>
</dbReference>
<evidence type="ECO:0000313" key="2">
    <source>
        <dbReference type="EMBL" id="QJA92850.1"/>
    </source>
</evidence>
<reference evidence="2" key="1">
    <citation type="submission" date="2020-03" db="EMBL/GenBank/DDBJ databases">
        <title>The deep terrestrial virosphere.</title>
        <authorList>
            <person name="Holmfeldt K."/>
            <person name="Nilsson E."/>
            <person name="Simone D."/>
            <person name="Lopez-Fernandez M."/>
            <person name="Wu X."/>
            <person name="de Brujin I."/>
            <person name="Lundin D."/>
            <person name="Andersson A."/>
            <person name="Bertilsson S."/>
            <person name="Dopson M."/>
        </authorList>
    </citation>
    <scope>NUCLEOTIDE SEQUENCE</scope>
    <source>
        <strain evidence="2">MM415B04444</strain>
    </source>
</reference>